<keyword evidence="4 9" id="KW-0812">Transmembrane</keyword>
<keyword evidence="11" id="KW-1185">Reference proteome</keyword>
<dbReference type="PANTHER" id="PTHR12263">
    <property type="entry name" value="VACUOLAR ATP SYNTHASE SUBUNIT H"/>
    <property type="match status" value="1"/>
</dbReference>
<keyword evidence="8 9" id="KW-0472">Membrane</keyword>
<evidence type="ECO:0000313" key="10">
    <source>
        <dbReference type="EMBL" id="RKP26518.1"/>
    </source>
</evidence>
<protein>
    <submittedName>
        <fullName evidence="10">ATP synthase subunit H-domain-containing protein</fullName>
    </submittedName>
</protein>
<dbReference type="GO" id="GO:0046961">
    <property type="term" value="F:proton-transporting ATPase activity, rotational mechanism"/>
    <property type="evidence" value="ECO:0007669"/>
    <property type="project" value="InterPro"/>
</dbReference>
<evidence type="ECO:0000256" key="5">
    <source>
        <dbReference type="ARBA" id="ARBA00022781"/>
    </source>
</evidence>
<evidence type="ECO:0000256" key="9">
    <source>
        <dbReference type="SAM" id="Phobius"/>
    </source>
</evidence>
<feature type="transmembrane region" description="Helical" evidence="9">
    <location>
        <begin position="5"/>
        <end position="23"/>
    </location>
</feature>
<dbReference type="GO" id="GO:0000220">
    <property type="term" value="C:vacuolar proton-transporting V-type ATPase, V0 domain"/>
    <property type="evidence" value="ECO:0007669"/>
    <property type="project" value="TreeGrafter"/>
</dbReference>
<dbReference type="GO" id="GO:0007035">
    <property type="term" value="P:vacuolar acidification"/>
    <property type="evidence" value="ECO:0007669"/>
    <property type="project" value="TreeGrafter"/>
</dbReference>
<evidence type="ECO:0000256" key="6">
    <source>
        <dbReference type="ARBA" id="ARBA00022989"/>
    </source>
</evidence>
<dbReference type="PANTHER" id="PTHR12263:SF0">
    <property type="entry name" value="V-TYPE PROTON ATPASE SUBUNIT"/>
    <property type="match status" value="1"/>
</dbReference>
<accession>A0A4P9Z2D9</accession>
<dbReference type="Proteomes" id="UP000278143">
    <property type="component" value="Unassembled WGS sequence"/>
</dbReference>
<comment type="similarity">
    <text evidence="2">Belongs to the V-ATPase e1/e2 subunit family.</text>
</comment>
<feature type="transmembrane region" description="Helical" evidence="9">
    <location>
        <begin position="35"/>
        <end position="54"/>
    </location>
</feature>
<sequence length="79" mass="8831">MAGSIIFIVGFITAGVAAAGYMLSPKGPNQVLYRTMILMTLACMYLMWAITYLAQLHPLIMPRRSDLKPEHFQQHSMDG</sequence>
<evidence type="ECO:0000313" key="11">
    <source>
        <dbReference type="Proteomes" id="UP000278143"/>
    </source>
</evidence>
<comment type="subcellular location">
    <subcellularLocation>
        <location evidence="1">Endomembrane system</location>
        <topology evidence="1">Multi-pass membrane protein</topology>
    </subcellularLocation>
</comment>
<dbReference type="OrthoDB" id="1508846at2759"/>
<keyword evidence="5" id="KW-0375">Hydrogen ion transport</keyword>
<dbReference type="EMBL" id="KZ989403">
    <property type="protein sequence ID" value="RKP26518.1"/>
    <property type="molecule type" value="Genomic_DNA"/>
</dbReference>
<dbReference type="AlphaFoldDB" id="A0A4P9Z2D9"/>
<dbReference type="InterPro" id="IPR008389">
    <property type="entry name" value="ATPase_V0-cplx_e1/e2_su"/>
</dbReference>
<evidence type="ECO:0000256" key="7">
    <source>
        <dbReference type="ARBA" id="ARBA00023065"/>
    </source>
</evidence>
<evidence type="ECO:0000256" key="1">
    <source>
        <dbReference type="ARBA" id="ARBA00004127"/>
    </source>
</evidence>
<organism evidence="10 11">
    <name type="scientific">Syncephalis pseudoplumigaleata</name>
    <dbReference type="NCBI Taxonomy" id="1712513"/>
    <lineage>
        <taxon>Eukaryota</taxon>
        <taxon>Fungi</taxon>
        <taxon>Fungi incertae sedis</taxon>
        <taxon>Zoopagomycota</taxon>
        <taxon>Zoopagomycotina</taxon>
        <taxon>Zoopagomycetes</taxon>
        <taxon>Zoopagales</taxon>
        <taxon>Piptocephalidaceae</taxon>
        <taxon>Syncephalis</taxon>
    </lineage>
</organism>
<dbReference type="Pfam" id="PF05493">
    <property type="entry name" value="ATP_synt_H"/>
    <property type="match status" value="1"/>
</dbReference>
<evidence type="ECO:0000256" key="2">
    <source>
        <dbReference type="ARBA" id="ARBA00008328"/>
    </source>
</evidence>
<name>A0A4P9Z2D9_9FUNG</name>
<gene>
    <name evidence="10" type="ORF">SYNPS1DRAFT_14101</name>
</gene>
<evidence type="ECO:0000256" key="4">
    <source>
        <dbReference type="ARBA" id="ARBA00022692"/>
    </source>
</evidence>
<reference evidence="11" key="1">
    <citation type="journal article" date="2018" name="Nat. Microbiol.">
        <title>Leveraging single-cell genomics to expand the fungal tree of life.</title>
        <authorList>
            <person name="Ahrendt S.R."/>
            <person name="Quandt C.A."/>
            <person name="Ciobanu D."/>
            <person name="Clum A."/>
            <person name="Salamov A."/>
            <person name="Andreopoulos B."/>
            <person name="Cheng J.F."/>
            <person name="Woyke T."/>
            <person name="Pelin A."/>
            <person name="Henrissat B."/>
            <person name="Reynolds N.K."/>
            <person name="Benny G.L."/>
            <person name="Smith M.E."/>
            <person name="James T.Y."/>
            <person name="Grigoriev I.V."/>
        </authorList>
    </citation>
    <scope>NUCLEOTIDE SEQUENCE [LARGE SCALE GENOMIC DNA]</scope>
    <source>
        <strain evidence="11">Benny S71-1</strain>
    </source>
</reference>
<keyword evidence="3" id="KW-0813">Transport</keyword>
<proteinExistence type="inferred from homology"/>
<keyword evidence="7" id="KW-0406">Ion transport</keyword>
<evidence type="ECO:0000256" key="3">
    <source>
        <dbReference type="ARBA" id="ARBA00022448"/>
    </source>
</evidence>
<keyword evidence="6 9" id="KW-1133">Transmembrane helix</keyword>
<dbReference type="GO" id="GO:0012505">
    <property type="term" value="C:endomembrane system"/>
    <property type="evidence" value="ECO:0007669"/>
    <property type="project" value="UniProtKB-SubCell"/>
</dbReference>
<evidence type="ECO:0000256" key="8">
    <source>
        <dbReference type="ARBA" id="ARBA00023136"/>
    </source>
</evidence>